<dbReference type="Gene3D" id="1.10.510.10">
    <property type="entry name" value="Transferase(Phosphotransferase) domain 1"/>
    <property type="match status" value="1"/>
</dbReference>
<dbReference type="PANTHER" id="PTHR47019">
    <property type="entry name" value="LIPID II FLIPPASE MURJ"/>
    <property type="match status" value="1"/>
</dbReference>
<feature type="compositionally biased region" description="Pro residues" evidence="8">
    <location>
        <begin position="581"/>
        <end position="597"/>
    </location>
</feature>
<evidence type="ECO:0000256" key="6">
    <source>
        <dbReference type="ARBA" id="ARBA00022989"/>
    </source>
</evidence>
<feature type="transmembrane region" description="Helical" evidence="9">
    <location>
        <begin position="199"/>
        <end position="218"/>
    </location>
</feature>
<feature type="transmembrane region" description="Helical" evidence="9">
    <location>
        <begin position="230"/>
        <end position="251"/>
    </location>
</feature>
<protein>
    <recommendedName>
        <fullName evidence="12">Murein biosynthesis integral membrane protein MurJ</fullName>
    </recommendedName>
</protein>
<proteinExistence type="predicted"/>
<keyword evidence="4" id="KW-0133">Cell shape</keyword>
<keyword evidence="2" id="KW-1003">Cell membrane</keyword>
<dbReference type="Proteomes" id="UP000594637">
    <property type="component" value="Chromosome"/>
</dbReference>
<dbReference type="GO" id="GO:0009252">
    <property type="term" value="P:peptidoglycan biosynthetic process"/>
    <property type="evidence" value="ECO:0007669"/>
    <property type="project" value="UniProtKB-KW"/>
</dbReference>
<keyword evidence="7 9" id="KW-0472">Membrane</keyword>
<organism evidence="10 11">
    <name type="scientific">Actinomyces respiraculi</name>
    <dbReference type="NCBI Taxonomy" id="2744574"/>
    <lineage>
        <taxon>Bacteria</taxon>
        <taxon>Bacillati</taxon>
        <taxon>Actinomycetota</taxon>
        <taxon>Actinomycetes</taxon>
        <taxon>Actinomycetales</taxon>
        <taxon>Actinomycetaceae</taxon>
        <taxon>Actinomyces</taxon>
    </lineage>
</organism>
<feature type="transmembrane region" description="Helical" evidence="9">
    <location>
        <begin position="370"/>
        <end position="391"/>
    </location>
</feature>
<feature type="compositionally biased region" description="Low complexity" evidence="8">
    <location>
        <begin position="1003"/>
        <end position="1017"/>
    </location>
</feature>
<feature type="compositionally biased region" description="Low complexity" evidence="8">
    <location>
        <begin position="1053"/>
        <end position="1070"/>
    </location>
</feature>
<feature type="transmembrane region" description="Helical" evidence="9">
    <location>
        <begin position="125"/>
        <end position="147"/>
    </location>
</feature>
<dbReference type="GO" id="GO:0015648">
    <property type="term" value="F:lipid-linked peptidoglycan transporter activity"/>
    <property type="evidence" value="ECO:0007669"/>
    <property type="project" value="TreeGrafter"/>
</dbReference>
<evidence type="ECO:0000256" key="1">
    <source>
        <dbReference type="ARBA" id="ARBA00004651"/>
    </source>
</evidence>
<dbReference type="SUPFAM" id="SSF56112">
    <property type="entry name" value="Protein kinase-like (PK-like)"/>
    <property type="match status" value="1"/>
</dbReference>
<dbReference type="InterPro" id="IPR011009">
    <property type="entry name" value="Kinase-like_dom_sf"/>
</dbReference>
<evidence type="ECO:0008006" key="12">
    <source>
        <dbReference type="Google" id="ProtNLM"/>
    </source>
</evidence>
<feature type="transmembrane region" description="Helical" evidence="9">
    <location>
        <begin position="159"/>
        <end position="179"/>
    </location>
</feature>
<evidence type="ECO:0000256" key="2">
    <source>
        <dbReference type="ARBA" id="ARBA00022475"/>
    </source>
</evidence>
<keyword evidence="3 9" id="KW-0812">Transmembrane</keyword>
<feature type="transmembrane region" description="Helical" evidence="9">
    <location>
        <begin position="1081"/>
        <end position="1104"/>
    </location>
</feature>
<evidence type="ECO:0000256" key="5">
    <source>
        <dbReference type="ARBA" id="ARBA00022984"/>
    </source>
</evidence>
<feature type="transmembrane region" description="Helical" evidence="9">
    <location>
        <begin position="411"/>
        <end position="428"/>
    </location>
</feature>
<dbReference type="GO" id="GO:0034204">
    <property type="term" value="P:lipid translocation"/>
    <property type="evidence" value="ECO:0007669"/>
    <property type="project" value="TreeGrafter"/>
</dbReference>
<feature type="region of interest" description="Disordered" evidence="8">
    <location>
        <begin position="978"/>
        <end position="1017"/>
    </location>
</feature>
<keyword evidence="11" id="KW-1185">Reference proteome</keyword>
<sequence length="1283" mass="132744">MSERGSIARSSAVMAAGTLTSRLLGLVRNALLIAALGATASGAADAFNVANMLPTQLYNLIIGGVLNAILVPQIVRVMRERNGDELVNRLLTAAATVIALVAALLTVAAPLVITLYASGLDRWQPLAYAFAFWCMPQVFFYGLYALWGQVLNARHNFGPYMWAPVLNNIISIVAILAYLRLYGSYTQGQDPGLWDAGRIALVGGTTTLGIALQALVLYVPLRRSGFRPRFVWGLKGTGLGTMSKVALWALLGTVVSSLGDLAVTNLGSQAVTAAESAEFAGIIVPSTTMYANALLVYMLPQSLVTASVITALFTRMSEKAAAGDREGVRDDLSLGLRSVGVFTVLFAVGISTLSAPALQLFVPSLSLEQATASAPILSILALGIPFQGIWFTTQRVLLAYADTRRLVRADVVVGGVGALGCIIAYLLAPANHWMAWAAVANVLSLVAASAAVVPLLRRHLPSLDGRRVASTYARLVGAALVAFVVGWGVRSLLGPADGSMTGTRATDALVIVLLAAVLMTLAYLVAARALRVSELGVLFGPLSRLLLVAARHLPGGAGRALSRLGRVLALPAAGERTALPTPAPQSVPTAAPLPAPTATPVSTGTRPTPDMGDVDRLALSASTAPALARTEGGATVVAAGRPAPAGGTPEGTPIGSGRYRLIAPLPATLPRIVRHAGRDTILDRDVTVLALTEATHNRQEVLSTAARAVLVVDQRTQRVLDVEYAPPGHIITEPATGRTLRSLVASGLSPEQVRAIIGETAEALDACSLRGLHHLNLAPESVRLRPDGTVQVSGVGIEAALLGLEDADADPLAADRTDAHVLVELLYYGLTGRWPGKRAGIASAPLHADAPVAPSSLVPAVAEHPDLDALVARTWGDAPPQSAAEVAQALRPWDTSVLPVVEPAPEPVVVPVDADEAPSTPTSSGLLSSALASSALTAASGLAAAWAVIARGATRAATQAAAGIEGLLTRLKERSAARSAPAADALPTTEFPAANPSAAPLQTTEPPTASTSAWAAASGTDSPTISLGALAPELVSEVEPEHIDAWAEREGWASTPSVAPTPRTSAPTPSRDNKNSGRSRLSMTTAVVMVLVLVGVVVGVYFAVSNLVQLGRVPITDEEIPAARTVPTRASAEEGAETAEPSAPAVIVGAESLDPYGDNNEHPELVGNLIDGDPSTEWYSRYYAASSLAWKQGIGLAVRLKTAAEVSSIELQGTGAGGNVQIRATSPENPTGGTLLAEGPLTSGTTTFTFPTTSTESVVVWVTDLPKASDGLLKLTVTEITLR</sequence>
<evidence type="ECO:0000256" key="3">
    <source>
        <dbReference type="ARBA" id="ARBA00022692"/>
    </source>
</evidence>
<feature type="transmembrane region" description="Helical" evidence="9">
    <location>
        <begin position="334"/>
        <end position="358"/>
    </location>
</feature>
<feature type="transmembrane region" description="Helical" evidence="9">
    <location>
        <begin position="468"/>
        <end position="488"/>
    </location>
</feature>
<feature type="region of interest" description="Disordered" evidence="8">
    <location>
        <begin position="1049"/>
        <end position="1078"/>
    </location>
</feature>
<evidence type="ECO:0000256" key="8">
    <source>
        <dbReference type="SAM" id="MobiDB-lite"/>
    </source>
</evidence>
<keyword evidence="6 9" id="KW-1133">Transmembrane helix</keyword>
<evidence type="ECO:0000256" key="7">
    <source>
        <dbReference type="ARBA" id="ARBA00023136"/>
    </source>
</evidence>
<dbReference type="InterPro" id="IPR051050">
    <property type="entry name" value="Lipid_II_flippase_MurJ/MviN"/>
</dbReference>
<dbReference type="EMBL" id="CP063989">
    <property type="protein sequence ID" value="QPL05423.1"/>
    <property type="molecule type" value="Genomic_DNA"/>
</dbReference>
<feature type="transmembrane region" description="Helical" evidence="9">
    <location>
        <begin position="294"/>
        <end position="313"/>
    </location>
</feature>
<evidence type="ECO:0000256" key="4">
    <source>
        <dbReference type="ARBA" id="ARBA00022960"/>
    </source>
</evidence>
<evidence type="ECO:0000256" key="9">
    <source>
        <dbReference type="SAM" id="Phobius"/>
    </source>
</evidence>
<keyword evidence="5" id="KW-0573">Peptidoglycan synthesis</keyword>
<comment type="subcellular location">
    <subcellularLocation>
        <location evidence="1">Cell membrane</location>
        <topology evidence="1">Multi-pass membrane protein</topology>
    </subcellularLocation>
</comment>
<dbReference type="GO" id="GO:0008360">
    <property type="term" value="P:regulation of cell shape"/>
    <property type="evidence" value="ECO:0007669"/>
    <property type="project" value="UniProtKB-KW"/>
</dbReference>
<reference evidence="10 11" key="1">
    <citation type="submission" date="2020-11" db="EMBL/GenBank/DDBJ databases">
        <title>Actinomyces sp. ZJ750.</title>
        <authorList>
            <person name="Zhou J."/>
        </authorList>
    </citation>
    <scope>NUCLEOTIDE SEQUENCE [LARGE SCALE GENOMIC DNA]</scope>
    <source>
        <strain evidence="10 11">ZJ750</strain>
    </source>
</reference>
<feature type="transmembrane region" description="Helical" evidence="9">
    <location>
        <begin position="90"/>
        <end position="113"/>
    </location>
</feature>
<dbReference type="KEGG" id="arep:ID810_12155"/>
<dbReference type="GO" id="GO:0005886">
    <property type="term" value="C:plasma membrane"/>
    <property type="evidence" value="ECO:0007669"/>
    <property type="project" value="UniProtKB-SubCell"/>
</dbReference>
<name>A0A7T0PWF2_9ACTO</name>
<feature type="region of interest" description="Disordered" evidence="8">
    <location>
        <begin position="577"/>
        <end position="609"/>
    </location>
</feature>
<feature type="transmembrane region" description="Helical" evidence="9">
    <location>
        <begin position="508"/>
        <end position="526"/>
    </location>
</feature>
<feature type="transmembrane region" description="Helical" evidence="9">
    <location>
        <begin position="434"/>
        <end position="456"/>
    </location>
</feature>
<dbReference type="PANTHER" id="PTHR47019:SF1">
    <property type="entry name" value="LIPID II FLIPPASE MURJ"/>
    <property type="match status" value="1"/>
</dbReference>
<dbReference type="RefSeq" id="WP_166857419.1">
    <property type="nucleotide sequence ID" value="NZ_CP063989.1"/>
</dbReference>
<dbReference type="PRINTS" id="PR01806">
    <property type="entry name" value="VIRFACTRMVIN"/>
</dbReference>
<evidence type="ECO:0000313" key="11">
    <source>
        <dbReference type="Proteomes" id="UP000594637"/>
    </source>
</evidence>
<dbReference type="CDD" id="cd13123">
    <property type="entry name" value="MATE_MurJ_like"/>
    <property type="match status" value="1"/>
</dbReference>
<gene>
    <name evidence="10" type="ORF">ID810_12155</name>
</gene>
<feature type="transmembrane region" description="Helical" evidence="9">
    <location>
        <begin position="56"/>
        <end position="78"/>
    </location>
</feature>
<evidence type="ECO:0000313" key="10">
    <source>
        <dbReference type="EMBL" id="QPL05423.1"/>
    </source>
</evidence>
<dbReference type="Pfam" id="PF03023">
    <property type="entry name" value="MurJ"/>
    <property type="match status" value="1"/>
</dbReference>
<dbReference type="InterPro" id="IPR004268">
    <property type="entry name" value="MurJ"/>
</dbReference>
<accession>A0A7T0PWF2</accession>